<proteinExistence type="predicted"/>
<dbReference type="AlphaFoldDB" id="A0A0A9BG29"/>
<sequence length="26" mass="2894">MPIFFTTRRTAISAIPLCAIKLNICV</sequence>
<evidence type="ECO:0000313" key="1">
    <source>
        <dbReference type="EMBL" id="JAD58257.1"/>
    </source>
</evidence>
<name>A0A0A9BG29_ARUDO</name>
<dbReference type="EMBL" id="GBRH01239638">
    <property type="protein sequence ID" value="JAD58257.1"/>
    <property type="molecule type" value="Transcribed_RNA"/>
</dbReference>
<reference evidence="1" key="2">
    <citation type="journal article" date="2015" name="Data Brief">
        <title>Shoot transcriptome of the giant reed, Arundo donax.</title>
        <authorList>
            <person name="Barrero R.A."/>
            <person name="Guerrero F.D."/>
            <person name="Moolhuijzen P."/>
            <person name="Goolsby J.A."/>
            <person name="Tidwell J."/>
            <person name="Bellgard S.E."/>
            <person name="Bellgard M.I."/>
        </authorList>
    </citation>
    <scope>NUCLEOTIDE SEQUENCE</scope>
    <source>
        <tissue evidence="1">Shoot tissue taken approximately 20 cm above the soil surface</tissue>
    </source>
</reference>
<organism evidence="1">
    <name type="scientific">Arundo donax</name>
    <name type="common">Giant reed</name>
    <name type="synonym">Donax arundinaceus</name>
    <dbReference type="NCBI Taxonomy" id="35708"/>
    <lineage>
        <taxon>Eukaryota</taxon>
        <taxon>Viridiplantae</taxon>
        <taxon>Streptophyta</taxon>
        <taxon>Embryophyta</taxon>
        <taxon>Tracheophyta</taxon>
        <taxon>Spermatophyta</taxon>
        <taxon>Magnoliopsida</taxon>
        <taxon>Liliopsida</taxon>
        <taxon>Poales</taxon>
        <taxon>Poaceae</taxon>
        <taxon>PACMAD clade</taxon>
        <taxon>Arundinoideae</taxon>
        <taxon>Arundineae</taxon>
        <taxon>Arundo</taxon>
    </lineage>
</organism>
<protein>
    <submittedName>
        <fullName evidence="1">Uncharacterized protein</fullName>
    </submittedName>
</protein>
<accession>A0A0A9BG29</accession>
<reference evidence="1" key="1">
    <citation type="submission" date="2014-09" db="EMBL/GenBank/DDBJ databases">
        <authorList>
            <person name="Magalhaes I.L.F."/>
            <person name="Oliveira U."/>
            <person name="Santos F.R."/>
            <person name="Vidigal T.H.D.A."/>
            <person name="Brescovit A.D."/>
            <person name="Santos A.J."/>
        </authorList>
    </citation>
    <scope>NUCLEOTIDE SEQUENCE</scope>
    <source>
        <tissue evidence="1">Shoot tissue taken approximately 20 cm above the soil surface</tissue>
    </source>
</reference>